<sequence length="174" mass="19046">MAPAVAIPSELVEATRTLPQAITKILASRQETTTVIADGGSSGSSSSGLSGGAIAGIVIGSIAGFLLLWWIIRSCSNMGKPATWGNTYEPEREKPPPRWSTYHADTPYHRETHGRRSHHSHRHHSRSPRRVEVVQPVVYDSRGRSPRAPPAAYYAGRTSGDGRRRSSDARGYRY</sequence>
<organism evidence="3 4">
    <name type="scientific">Xylaria grammica</name>
    <dbReference type="NCBI Taxonomy" id="363999"/>
    <lineage>
        <taxon>Eukaryota</taxon>
        <taxon>Fungi</taxon>
        <taxon>Dikarya</taxon>
        <taxon>Ascomycota</taxon>
        <taxon>Pezizomycotina</taxon>
        <taxon>Sordariomycetes</taxon>
        <taxon>Xylariomycetidae</taxon>
        <taxon>Xylariales</taxon>
        <taxon>Xylariaceae</taxon>
        <taxon>Xylaria</taxon>
    </lineage>
</organism>
<dbReference type="Proteomes" id="UP000286045">
    <property type="component" value="Unassembled WGS sequence"/>
</dbReference>
<comment type="caution">
    <text evidence="3">The sequence shown here is derived from an EMBL/GenBank/DDBJ whole genome shotgun (WGS) entry which is preliminary data.</text>
</comment>
<accession>A0A439CYX4</accession>
<dbReference type="EMBL" id="RYZI01000260">
    <property type="protein sequence ID" value="RWA07413.1"/>
    <property type="molecule type" value="Genomic_DNA"/>
</dbReference>
<reference evidence="3 4" key="1">
    <citation type="submission" date="2018-12" db="EMBL/GenBank/DDBJ databases">
        <title>Draft genome sequence of Xylaria grammica IHI A82.</title>
        <authorList>
            <person name="Buettner E."/>
            <person name="Kellner H."/>
        </authorList>
    </citation>
    <scope>NUCLEOTIDE SEQUENCE [LARGE SCALE GENOMIC DNA]</scope>
    <source>
        <strain evidence="3 4">IHI A82</strain>
    </source>
</reference>
<dbReference type="AlphaFoldDB" id="A0A439CYX4"/>
<evidence type="ECO:0000313" key="3">
    <source>
        <dbReference type="EMBL" id="RWA07413.1"/>
    </source>
</evidence>
<evidence type="ECO:0000313" key="4">
    <source>
        <dbReference type="Proteomes" id="UP000286045"/>
    </source>
</evidence>
<gene>
    <name evidence="3" type="ORF">EKO27_g7691</name>
</gene>
<proteinExistence type="predicted"/>
<evidence type="ECO:0000256" key="2">
    <source>
        <dbReference type="SAM" id="Phobius"/>
    </source>
</evidence>
<keyword evidence="2" id="KW-1133">Transmembrane helix</keyword>
<feature type="region of interest" description="Disordered" evidence="1">
    <location>
        <begin position="82"/>
        <end position="174"/>
    </location>
</feature>
<keyword evidence="4" id="KW-1185">Reference proteome</keyword>
<feature type="transmembrane region" description="Helical" evidence="2">
    <location>
        <begin position="49"/>
        <end position="72"/>
    </location>
</feature>
<evidence type="ECO:0000256" key="1">
    <source>
        <dbReference type="SAM" id="MobiDB-lite"/>
    </source>
</evidence>
<feature type="compositionally biased region" description="Basic and acidic residues" evidence="1">
    <location>
        <begin position="160"/>
        <end position="174"/>
    </location>
</feature>
<feature type="compositionally biased region" description="Basic residues" evidence="1">
    <location>
        <begin position="112"/>
        <end position="128"/>
    </location>
</feature>
<keyword evidence="2" id="KW-0472">Membrane</keyword>
<name>A0A439CYX4_9PEZI</name>
<keyword evidence="2" id="KW-0812">Transmembrane</keyword>
<protein>
    <submittedName>
        <fullName evidence="3">Uncharacterized protein</fullName>
    </submittedName>
</protein>